<evidence type="ECO:0000313" key="3">
    <source>
        <dbReference type="Proteomes" id="UP000254508"/>
    </source>
</evidence>
<reference evidence="3" key="1">
    <citation type="submission" date="2018-07" db="EMBL/GenBank/DDBJ databases">
        <title>Genome sequence of Erythrobacter strain YH-07, an antagonistic bacterium isolated from Yellow Sea.</title>
        <authorList>
            <person name="Tang T."/>
            <person name="Liu Q."/>
            <person name="Sun X."/>
        </authorList>
    </citation>
    <scope>NUCLEOTIDE SEQUENCE [LARGE SCALE GENOMIC DNA]</scope>
    <source>
        <strain evidence="3">YH-07</strain>
    </source>
</reference>
<dbReference type="AlphaFoldDB" id="A0A345YCF0"/>
<evidence type="ECO:0000313" key="2">
    <source>
        <dbReference type="EMBL" id="AXK41602.1"/>
    </source>
</evidence>
<feature type="domain" description="DUF218" evidence="1">
    <location>
        <begin position="34"/>
        <end position="137"/>
    </location>
</feature>
<dbReference type="CDD" id="cd06259">
    <property type="entry name" value="YdcF-like"/>
    <property type="match status" value="1"/>
</dbReference>
<dbReference type="Pfam" id="PF02698">
    <property type="entry name" value="DUF218"/>
    <property type="match status" value="1"/>
</dbReference>
<dbReference type="RefSeq" id="WP_115415789.1">
    <property type="nucleotide sequence ID" value="NZ_CP031357.1"/>
</dbReference>
<dbReference type="EMBL" id="CP031357">
    <property type="protein sequence ID" value="AXK41602.1"/>
    <property type="molecule type" value="Genomic_DNA"/>
</dbReference>
<accession>A0A345YCF0</accession>
<dbReference type="OrthoDB" id="9812311at2"/>
<proteinExistence type="predicted"/>
<gene>
    <name evidence="2" type="ORF">DVR09_04010</name>
</gene>
<organism evidence="2 3">
    <name type="scientific">Erythrobacter aureus</name>
    <dbReference type="NCBI Taxonomy" id="2182384"/>
    <lineage>
        <taxon>Bacteria</taxon>
        <taxon>Pseudomonadati</taxon>
        <taxon>Pseudomonadota</taxon>
        <taxon>Alphaproteobacteria</taxon>
        <taxon>Sphingomonadales</taxon>
        <taxon>Erythrobacteraceae</taxon>
        <taxon>Erythrobacter/Porphyrobacter group</taxon>
        <taxon>Erythrobacter</taxon>
    </lineage>
</organism>
<protein>
    <submittedName>
        <fullName evidence="2">YdcF family protein</fullName>
    </submittedName>
</protein>
<name>A0A345YCF0_9SPHN</name>
<evidence type="ECO:0000259" key="1">
    <source>
        <dbReference type="Pfam" id="PF02698"/>
    </source>
</evidence>
<keyword evidence="3" id="KW-1185">Reference proteome</keyword>
<dbReference type="InterPro" id="IPR003848">
    <property type="entry name" value="DUF218"/>
</dbReference>
<sequence length="176" mass="18902">MILRLFAAALLVYAFGFLGFAVSLPKPVSGEPTDAVVVLTGGPGRIARGLSVVEQGLAKEMFVSGVDPEVRPAEFAAEFDVSARTMECCVKLGYLAVDTRSNAGEAAQWLKENDFRSVRLVTTDWHMARAGSEFAETLPPEIRVVEDAVSSHPNLATLYLEYNKLLAAAISQGLPS</sequence>
<dbReference type="KEGG" id="err:DVR09_04010"/>
<dbReference type="Proteomes" id="UP000254508">
    <property type="component" value="Chromosome"/>
</dbReference>